<keyword evidence="2" id="KW-0808">Transferase</keyword>
<dbReference type="InterPro" id="IPR037051">
    <property type="entry name" value="4-carb_acid_sugar_kinase_N_sf"/>
</dbReference>
<evidence type="ECO:0000256" key="2">
    <source>
        <dbReference type="ARBA" id="ARBA00022679"/>
    </source>
</evidence>
<organism evidence="9 10">
    <name type="scientific">Mucilaginibacter aquatilis</name>
    <dbReference type="NCBI Taxonomy" id="1517760"/>
    <lineage>
        <taxon>Bacteria</taxon>
        <taxon>Pseudomonadati</taxon>
        <taxon>Bacteroidota</taxon>
        <taxon>Sphingobacteriia</taxon>
        <taxon>Sphingobacteriales</taxon>
        <taxon>Sphingobacteriaceae</taxon>
        <taxon>Mucilaginibacter</taxon>
    </lineage>
</organism>
<evidence type="ECO:0008006" key="11">
    <source>
        <dbReference type="Google" id="ProtNLM"/>
    </source>
</evidence>
<evidence type="ECO:0000313" key="10">
    <source>
        <dbReference type="Proteomes" id="UP000434850"/>
    </source>
</evidence>
<evidence type="ECO:0000256" key="3">
    <source>
        <dbReference type="ARBA" id="ARBA00022741"/>
    </source>
</evidence>
<evidence type="ECO:0000313" key="9">
    <source>
        <dbReference type="EMBL" id="MVN91927.1"/>
    </source>
</evidence>
<dbReference type="Proteomes" id="UP000434850">
    <property type="component" value="Unassembled WGS sequence"/>
</dbReference>
<dbReference type="Gene3D" id="3.40.50.10840">
    <property type="entry name" value="Putative sugar-binding, N-terminal domain"/>
    <property type="match status" value="1"/>
</dbReference>
<dbReference type="InterPro" id="IPR042213">
    <property type="entry name" value="NBD_C_sf"/>
</dbReference>
<evidence type="ECO:0000259" key="7">
    <source>
        <dbReference type="Pfam" id="PF07005"/>
    </source>
</evidence>
<evidence type="ECO:0000256" key="1">
    <source>
        <dbReference type="ARBA" id="ARBA00005715"/>
    </source>
</evidence>
<evidence type="ECO:0000256" key="4">
    <source>
        <dbReference type="ARBA" id="ARBA00022777"/>
    </source>
</evidence>
<dbReference type="Pfam" id="PF07005">
    <property type="entry name" value="SBD_N"/>
    <property type="match status" value="1"/>
</dbReference>
<evidence type="ECO:0000256" key="6">
    <source>
        <dbReference type="ARBA" id="ARBA00023277"/>
    </source>
</evidence>
<dbReference type="Gene3D" id="3.40.980.20">
    <property type="entry name" value="Four-carbon acid sugar kinase, nucleotide binding domain"/>
    <property type="match status" value="1"/>
</dbReference>
<dbReference type="InterPro" id="IPR031475">
    <property type="entry name" value="NBD_C"/>
</dbReference>
<keyword evidence="3" id="KW-0547">Nucleotide-binding</keyword>
<dbReference type="RefSeq" id="WP_157542242.1">
    <property type="nucleotide sequence ID" value="NZ_WQLA01000004.1"/>
</dbReference>
<gene>
    <name evidence="9" type="ORF">GO816_12385</name>
</gene>
<feature type="domain" description="Four-carbon acid sugar kinase N-terminal" evidence="7">
    <location>
        <begin position="3"/>
        <end position="148"/>
    </location>
</feature>
<keyword evidence="10" id="KW-1185">Reference proteome</keyword>
<dbReference type="InterPro" id="IPR010737">
    <property type="entry name" value="4-carb_acid_sugar_kinase_N"/>
</dbReference>
<dbReference type="GO" id="GO:0005524">
    <property type="term" value="F:ATP binding"/>
    <property type="evidence" value="ECO:0007669"/>
    <property type="project" value="UniProtKB-KW"/>
</dbReference>
<feature type="domain" description="Four-carbon acid sugar kinase nucleotide binding" evidence="8">
    <location>
        <begin position="230"/>
        <end position="375"/>
    </location>
</feature>
<comment type="similarity">
    <text evidence="1">Belongs to the four-carbon acid sugar kinase family.</text>
</comment>
<keyword evidence="4" id="KW-0418">Kinase</keyword>
<evidence type="ECO:0000256" key="5">
    <source>
        <dbReference type="ARBA" id="ARBA00022840"/>
    </source>
</evidence>
<comment type="caution">
    <text evidence="9">The sequence shown here is derived from an EMBL/GenBank/DDBJ whole genome shotgun (WGS) entry which is preliminary data.</text>
</comment>
<dbReference type="SUPFAM" id="SSF142764">
    <property type="entry name" value="YgbK-like"/>
    <property type="match status" value="1"/>
</dbReference>
<proteinExistence type="inferred from homology"/>
<keyword evidence="6" id="KW-0119">Carbohydrate metabolism</keyword>
<dbReference type="GO" id="GO:0016301">
    <property type="term" value="F:kinase activity"/>
    <property type="evidence" value="ECO:0007669"/>
    <property type="project" value="UniProtKB-KW"/>
</dbReference>
<dbReference type="AlphaFoldDB" id="A0A6I4IAG7"/>
<name>A0A6I4IAG7_9SPHI</name>
<dbReference type="OrthoDB" id="9778478at2"/>
<dbReference type="Pfam" id="PF17042">
    <property type="entry name" value="NBD_C"/>
    <property type="match status" value="1"/>
</dbReference>
<sequence length="385" mass="41781">MRIAVIADDLTGAAEIGGIGIKYGLKVEISRNVNTASPADMLVINTDARSMNEAEAIEVTRNVSEQLKSLNPQFVFKKTDSVLRGHVLAEIAAQCKAMNFSSAIIVPANPSLGRTLVKGHYYINNIPIHQTSFKDDPEFPVTHSHILTRFKSSPYLFSVMPHFANTNNETIIVGEAEVQGDLNNWADKLTNRTLAAGAAGFFTACLNKLIGEPQGNNTVDEFNLAGSILYISGSTFKPSVTLIEELNANNGPVSYMPENLAISGDDNETLLHDWAVETASLIEQQKKAVMSIPDNNNAHTSDGALHKRSFMARAVKKVFDKVQVNELVIEGGSTAAAILDLLNIHTMVPVQELAPGVIRSAVPNTNLHITLKPGSYSWSKSIWAF</sequence>
<keyword evidence="5" id="KW-0067">ATP-binding</keyword>
<accession>A0A6I4IAG7</accession>
<dbReference type="EMBL" id="WQLA01000004">
    <property type="protein sequence ID" value="MVN91927.1"/>
    <property type="molecule type" value="Genomic_DNA"/>
</dbReference>
<evidence type="ECO:0000259" key="8">
    <source>
        <dbReference type="Pfam" id="PF17042"/>
    </source>
</evidence>
<reference evidence="9 10" key="1">
    <citation type="submission" date="2019-12" db="EMBL/GenBank/DDBJ databases">
        <title>Mucilaginibacter sp. HME9299 genome sequencing and assembly.</title>
        <authorList>
            <person name="Kang H."/>
            <person name="Kim H."/>
            <person name="Joh K."/>
        </authorList>
    </citation>
    <scope>NUCLEOTIDE SEQUENCE [LARGE SCALE GENOMIC DNA]</scope>
    <source>
        <strain evidence="9 10">HME9299</strain>
    </source>
</reference>
<protein>
    <recommendedName>
        <fullName evidence="11">Four-carbon acid sugar kinase family protein</fullName>
    </recommendedName>
</protein>